<evidence type="ECO:0000313" key="2">
    <source>
        <dbReference type="Proteomes" id="UP000076962"/>
    </source>
</evidence>
<accession>A0A176RSX4</accession>
<dbReference type="Gene3D" id="2.30.30.110">
    <property type="match status" value="1"/>
</dbReference>
<keyword evidence="2" id="KW-1185">Reference proteome</keyword>
<protein>
    <submittedName>
        <fullName evidence="1">Transcriptional modulator of MazE/toxin, MazF</fullName>
    </submittedName>
</protein>
<dbReference type="InterPro" id="IPR011067">
    <property type="entry name" value="Plasmid_toxin/cell-grow_inhib"/>
</dbReference>
<organism evidence="1 2">
    <name type="scientific">Candidatus Thiomargarita nelsonii</name>
    <dbReference type="NCBI Taxonomy" id="1003181"/>
    <lineage>
        <taxon>Bacteria</taxon>
        <taxon>Pseudomonadati</taxon>
        <taxon>Pseudomonadota</taxon>
        <taxon>Gammaproteobacteria</taxon>
        <taxon>Thiotrichales</taxon>
        <taxon>Thiotrichaceae</taxon>
        <taxon>Thiomargarita</taxon>
    </lineage>
</organism>
<dbReference type="AlphaFoldDB" id="A0A176RSX4"/>
<sequence length="57" mass="6528">MMRIGIMYKQGEIVLIPVPFTDLSSQRKRPVIVISNNTYNQKTTDIVVVAMTIESTW</sequence>
<comment type="caution">
    <text evidence="1">The sequence shown here is derived from an EMBL/GenBank/DDBJ whole genome shotgun (WGS) entry which is preliminary data.</text>
</comment>
<dbReference type="Pfam" id="PF02452">
    <property type="entry name" value="PemK_toxin"/>
    <property type="match status" value="1"/>
</dbReference>
<evidence type="ECO:0000313" key="1">
    <source>
        <dbReference type="EMBL" id="OAD18861.1"/>
    </source>
</evidence>
<dbReference type="InterPro" id="IPR003477">
    <property type="entry name" value="PemK-like"/>
</dbReference>
<dbReference type="Proteomes" id="UP000076962">
    <property type="component" value="Unassembled WGS sequence"/>
</dbReference>
<name>A0A176RSX4_9GAMM</name>
<reference evidence="1 2" key="1">
    <citation type="submission" date="2016-05" db="EMBL/GenBank/DDBJ databases">
        <title>Single-cell genome of chain-forming Candidatus Thiomargarita nelsonii and comparison to other large sulfur-oxidizing bacteria.</title>
        <authorList>
            <person name="Winkel M."/>
            <person name="Salman V."/>
            <person name="Woyke T."/>
            <person name="Schulz-Vogt H."/>
            <person name="Richter M."/>
            <person name="Flood B."/>
            <person name="Bailey J."/>
            <person name="Amann R."/>
            <person name="Mussmann M."/>
        </authorList>
    </citation>
    <scope>NUCLEOTIDE SEQUENCE [LARGE SCALE GENOMIC DNA]</scope>
    <source>
        <strain evidence="1 2">THI036</strain>
    </source>
</reference>
<dbReference type="SUPFAM" id="SSF50118">
    <property type="entry name" value="Cell growth inhibitor/plasmid maintenance toxic component"/>
    <property type="match status" value="1"/>
</dbReference>
<proteinExistence type="predicted"/>
<dbReference type="GO" id="GO:0003677">
    <property type="term" value="F:DNA binding"/>
    <property type="evidence" value="ECO:0007669"/>
    <property type="project" value="InterPro"/>
</dbReference>
<dbReference type="EMBL" id="LUTY01003060">
    <property type="protein sequence ID" value="OAD18861.1"/>
    <property type="molecule type" value="Genomic_DNA"/>
</dbReference>
<gene>
    <name evidence="1" type="ORF">THIOM_005534</name>
</gene>